<sequence length="233" mass="26861">MANMEPKITVIEGVPVYDVRAFYHKFGRAKYISHLDLYRTIQRAFQRAKLPIWYTQGFNPHIYLTFALPIALGYEGVNESFDFRLTTDIPLEEATKRLNDAMPEGIVIRAIQPPVRKANDIERADYELTMSCKALPMEQLTEKLNEFLTQDVIETEKRTKKGMKMIDLKPLILSQRVSCDHRVKLEVTLPAGTQVNINPTLLTDAFAKWAEIDLDYHDIRRLKVLCADGTEFI</sequence>
<evidence type="ECO:0000313" key="2">
    <source>
        <dbReference type="EMBL" id="MBC8558485.1"/>
    </source>
</evidence>
<dbReference type="EMBL" id="JACRSV010000001">
    <property type="protein sequence ID" value="MBC8558485.1"/>
    <property type="molecule type" value="Genomic_DNA"/>
</dbReference>
<comment type="caution">
    <text evidence="2">The sequence shown here is derived from an EMBL/GenBank/DDBJ whole genome shotgun (WGS) entry which is preliminary data.</text>
</comment>
<dbReference type="InterPro" id="IPR018768">
    <property type="entry name" value="DUF2344"/>
</dbReference>
<protein>
    <submittedName>
        <fullName evidence="2">DUF2344 domain-containing protein</fullName>
    </submittedName>
</protein>
<organism evidence="2 3">
    <name type="scientific">Fumia xinanensis</name>
    <dbReference type="NCBI Taxonomy" id="2763659"/>
    <lineage>
        <taxon>Bacteria</taxon>
        <taxon>Bacillati</taxon>
        <taxon>Bacillota</taxon>
        <taxon>Clostridia</taxon>
        <taxon>Eubacteriales</taxon>
        <taxon>Oscillospiraceae</taxon>
        <taxon>Fumia</taxon>
    </lineage>
</organism>
<evidence type="ECO:0000313" key="3">
    <source>
        <dbReference type="Proteomes" id="UP000610760"/>
    </source>
</evidence>
<dbReference type="NCBIfam" id="TIGR03936">
    <property type="entry name" value="sam_1_link_chp"/>
    <property type="match status" value="1"/>
</dbReference>
<feature type="domain" description="DUF2344" evidence="1">
    <location>
        <begin position="20"/>
        <end position="199"/>
    </location>
</feature>
<proteinExistence type="predicted"/>
<gene>
    <name evidence="2" type="ORF">H8710_00235</name>
</gene>
<dbReference type="Pfam" id="PF10105">
    <property type="entry name" value="DUF2344"/>
    <property type="match status" value="1"/>
</dbReference>
<dbReference type="AlphaFoldDB" id="A0A926E2T8"/>
<accession>A0A926E2T8</accession>
<name>A0A926E2T8_9FIRM</name>
<reference evidence="2" key="1">
    <citation type="submission" date="2020-08" db="EMBL/GenBank/DDBJ databases">
        <title>Genome public.</title>
        <authorList>
            <person name="Liu C."/>
            <person name="Sun Q."/>
        </authorList>
    </citation>
    <scope>NUCLEOTIDE SEQUENCE</scope>
    <source>
        <strain evidence="2">NSJ-33</strain>
    </source>
</reference>
<evidence type="ECO:0000259" key="1">
    <source>
        <dbReference type="Pfam" id="PF10105"/>
    </source>
</evidence>
<keyword evidence="3" id="KW-1185">Reference proteome</keyword>
<dbReference type="Proteomes" id="UP000610760">
    <property type="component" value="Unassembled WGS sequence"/>
</dbReference>